<dbReference type="PANTHER" id="PTHR31793:SF2">
    <property type="entry name" value="BLR1345 PROTEIN"/>
    <property type="match status" value="1"/>
</dbReference>
<dbReference type="Pfam" id="PF13279">
    <property type="entry name" value="4HBT_2"/>
    <property type="match status" value="1"/>
</dbReference>
<reference evidence="2 3" key="1">
    <citation type="submission" date="2021-03" db="EMBL/GenBank/DDBJ databases">
        <title>Sneathiella sp. CAU 1612 isolated from Kang Won-do.</title>
        <authorList>
            <person name="Kim W."/>
        </authorList>
    </citation>
    <scope>NUCLEOTIDE SEQUENCE [LARGE SCALE GENOMIC DNA]</scope>
    <source>
        <strain evidence="2 3">CAU 1612</strain>
    </source>
</reference>
<organism evidence="2 3">
    <name type="scientific">Sneathiella sedimenti</name>
    <dbReference type="NCBI Taxonomy" id="2816034"/>
    <lineage>
        <taxon>Bacteria</taxon>
        <taxon>Pseudomonadati</taxon>
        <taxon>Pseudomonadota</taxon>
        <taxon>Alphaproteobacteria</taxon>
        <taxon>Sneathiellales</taxon>
        <taxon>Sneathiellaceae</taxon>
        <taxon>Sneathiella</taxon>
    </lineage>
</organism>
<dbReference type="PANTHER" id="PTHR31793">
    <property type="entry name" value="4-HYDROXYBENZOYL-COA THIOESTERASE FAMILY MEMBER"/>
    <property type="match status" value="1"/>
</dbReference>
<dbReference type="InterPro" id="IPR050563">
    <property type="entry name" value="4-hydroxybenzoyl-CoA_TE"/>
</dbReference>
<name>A0ABS3F9T5_9PROT</name>
<evidence type="ECO:0000256" key="1">
    <source>
        <dbReference type="SAM" id="MobiDB-lite"/>
    </source>
</evidence>
<dbReference type="Gene3D" id="3.10.129.10">
    <property type="entry name" value="Hotdog Thioesterase"/>
    <property type="match status" value="1"/>
</dbReference>
<feature type="region of interest" description="Disordered" evidence="1">
    <location>
        <begin position="142"/>
        <end position="161"/>
    </location>
</feature>
<keyword evidence="3" id="KW-1185">Reference proteome</keyword>
<comment type="caution">
    <text evidence="2">The sequence shown here is derived from an EMBL/GenBank/DDBJ whole genome shotgun (WGS) entry which is preliminary data.</text>
</comment>
<evidence type="ECO:0000313" key="2">
    <source>
        <dbReference type="EMBL" id="MBO0335265.1"/>
    </source>
</evidence>
<dbReference type="CDD" id="cd00586">
    <property type="entry name" value="4HBT"/>
    <property type="match status" value="1"/>
</dbReference>
<dbReference type="Proteomes" id="UP000664761">
    <property type="component" value="Unassembled WGS sequence"/>
</dbReference>
<accession>A0ABS3F9T5</accession>
<gene>
    <name evidence="2" type="ORF">J0X12_16710</name>
</gene>
<proteinExistence type="predicted"/>
<dbReference type="EMBL" id="JAFLNC010000006">
    <property type="protein sequence ID" value="MBO0335265.1"/>
    <property type="molecule type" value="Genomic_DNA"/>
</dbReference>
<sequence>MNKSAMTLIHEQPVLPEWIDYNKHMNVAYYVLIFDQSLDEFLDEIGLTREYRSSANCTVYVLETHVTYIQEVHEGDPLEIYARVLDCDEKRMHLFLEMRHRDKGFLAATSEQMIMHLSVEDGPKAAPMPEFMQSNLQEHKDRFADAPPPQQAGAVIGIRRK</sequence>
<evidence type="ECO:0000313" key="3">
    <source>
        <dbReference type="Proteomes" id="UP000664761"/>
    </source>
</evidence>
<dbReference type="RefSeq" id="WP_207047583.1">
    <property type="nucleotide sequence ID" value="NZ_JAFLNC010000006.1"/>
</dbReference>
<protein>
    <submittedName>
        <fullName evidence="2">Thioesterase family protein</fullName>
    </submittedName>
</protein>
<dbReference type="InterPro" id="IPR029069">
    <property type="entry name" value="HotDog_dom_sf"/>
</dbReference>
<dbReference type="SUPFAM" id="SSF54637">
    <property type="entry name" value="Thioesterase/thiol ester dehydrase-isomerase"/>
    <property type="match status" value="1"/>
</dbReference>